<reference evidence="12 13" key="1">
    <citation type="submission" date="2018-08" db="EMBL/GenBank/DDBJ databases">
        <title>Comamonas testosteroni strain SWCO2.</title>
        <authorList>
            <person name="Jiang N."/>
            <person name="Zhang X.Z."/>
        </authorList>
    </citation>
    <scope>NUCLEOTIDE SEQUENCE [LARGE SCALE GENOMIC DNA]</scope>
    <source>
        <strain evidence="12 13">SWCO2</strain>
    </source>
</reference>
<dbReference type="PANTHER" id="PTHR34501">
    <property type="entry name" value="PROTEIN YDDL-RELATED"/>
    <property type="match status" value="1"/>
</dbReference>
<keyword evidence="7" id="KW-0406">Ion transport</keyword>
<dbReference type="InterPro" id="IPR023614">
    <property type="entry name" value="Porin_dom_sf"/>
</dbReference>
<keyword evidence="13" id="KW-1185">Reference proteome</keyword>
<dbReference type="Gene3D" id="2.40.160.10">
    <property type="entry name" value="Porin"/>
    <property type="match status" value="1"/>
</dbReference>
<dbReference type="InterPro" id="IPR002299">
    <property type="entry name" value="Porin_Neis"/>
</dbReference>
<keyword evidence="4" id="KW-1134">Transmembrane beta strand</keyword>
<evidence type="ECO:0000256" key="5">
    <source>
        <dbReference type="ARBA" id="ARBA00022692"/>
    </source>
</evidence>
<sequence>MTLTGSAAFAQSSVQIYGRLNTSVEHQKVGGTSVTGLFNNNSRFGFIGSEDLGGGLRAGFALEAGFQSDTGAGMLADGGLSFGRKAQVYLSGKYGKVTMGRAGGSSYDFVADYGVLDQPNHDTGSISDPIYDFLIRATNAITYTSPNINGLTVVTSMSMHEKEAGTNNKNSYDVSANWGRGPISLGAAYTKTGFNEQAGVRAHYSSGPFQIGAYYQRSDNGSGSMCNNAGKGCGTRNAARVTAMYTMGPSEFTAGFGWAGKWSDVASSSARQFTVGYNYNLSLRTKLYAAYTKISNQDNVRYGYGFKNGVGYGQDASTFVLGLRHAF</sequence>
<keyword evidence="8" id="KW-0626">Porin</keyword>
<evidence type="ECO:0000256" key="9">
    <source>
        <dbReference type="ARBA" id="ARBA00023136"/>
    </source>
</evidence>
<evidence type="ECO:0000313" key="13">
    <source>
        <dbReference type="Proteomes" id="UP000261948"/>
    </source>
</evidence>
<evidence type="ECO:0000256" key="4">
    <source>
        <dbReference type="ARBA" id="ARBA00022452"/>
    </source>
</evidence>
<comment type="caution">
    <text evidence="12">The sequence shown here is derived from an EMBL/GenBank/DDBJ whole genome shotgun (WGS) entry which is preliminary data.</text>
</comment>
<keyword evidence="5" id="KW-0812">Transmembrane</keyword>
<keyword evidence="3" id="KW-0813">Transport</keyword>
<keyword evidence="10" id="KW-0998">Cell outer membrane</keyword>
<evidence type="ECO:0000256" key="2">
    <source>
        <dbReference type="ARBA" id="ARBA00011233"/>
    </source>
</evidence>
<evidence type="ECO:0000256" key="6">
    <source>
        <dbReference type="ARBA" id="ARBA00022729"/>
    </source>
</evidence>
<dbReference type="OrthoDB" id="6975458at2"/>
<dbReference type="GO" id="GO:0046930">
    <property type="term" value="C:pore complex"/>
    <property type="evidence" value="ECO:0007669"/>
    <property type="project" value="UniProtKB-KW"/>
</dbReference>
<gene>
    <name evidence="12" type="ORF">DZC30_16270</name>
</gene>
<dbReference type="GO" id="GO:0006811">
    <property type="term" value="P:monoatomic ion transport"/>
    <property type="evidence" value="ECO:0007669"/>
    <property type="project" value="UniProtKB-KW"/>
</dbReference>
<name>A0A373FES4_COMTE</name>
<dbReference type="CDD" id="cd00342">
    <property type="entry name" value="gram_neg_porins"/>
    <property type="match status" value="1"/>
</dbReference>
<keyword evidence="9" id="KW-0472">Membrane</keyword>
<dbReference type="Proteomes" id="UP000261948">
    <property type="component" value="Unassembled WGS sequence"/>
</dbReference>
<protein>
    <submittedName>
        <fullName evidence="12">Porin</fullName>
    </submittedName>
</protein>
<comment type="subcellular location">
    <subcellularLocation>
        <location evidence="1">Cell outer membrane</location>
        <topology evidence="1">Multi-pass membrane protein</topology>
    </subcellularLocation>
</comment>
<evidence type="ECO:0000256" key="1">
    <source>
        <dbReference type="ARBA" id="ARBA00004571"/>
    </source>
</evidence>
<comment type="subunit">
    <text evidence="2">Homotrimer.</text>
</comment>
<dbReference type="PANTHER" id="PTHR34501:SF9">
    <property type="entry name" value="MAJOR OUTER MEMBRANE PROTEIN P.IA"/>
    <property type="match status" value="1"/>
</dbReference>
<evidence type="ECO:0000256" key="3">
    <source>
        <dbReference type="ARBA" id="ARBA00022448"/>
    </source>
</evidence>
<evidence type="ECO:0000256" key="8">
    <source>
        <dbReference type="ARBA" id="ARBA00023114"/>
    </source>
</evidence>
<dbReference type="InterPro" id="IPR050298">
    <property type="entry name" value="Gram-neg_bact_OMP"/>
</dbReference>
<evidence type="ECO:0000256" key="7">
    <source>
        <dbReference type="ARBA" id="ARBA00023065"/>
    </source>
</evidence>
<dbReference type="PRINTS" id="PR00184">
    <property type="entry name" value="NEISSPPORIN"/>
</dbReference>
<accession>A0A373FES4</accession>
<proteinExistence type="predicted"/>
<dbReference type="EMBL" id="QURR01000022">
    <property type="protein sequence ID" value="RGE42668.1"/>
    <property type="molecule type" value="Genomic_DNA"/>
</dbReference>
<dbReference type="GO" id="GO:0015288">
    <property type="term" value="F:porin activity"/>
    <property type="evidence" value="ECO:0007669"/>
    <property type="project" value="UniProtKB-KW"/>
</dbReference>
<keyword evidence="6" id="KW-0732">Signal</keyword>
<evidence type="ECO:0000259" key="11">
    <source>
        <dbReference type="Pfam" id="PF13609"/>
    </source>
</evidence>
<dbReference type="AlphaFoldDB" id="A0A373FES4"/>
<dbReference type="SUPFAM" id="SSF56935">
    <property type="entry name" value="Porins"/>
    <property type="match status" value="1"/>
</dbReference>
<evidence type="ECO:0000256" key="10">
    <source>
        <dbReference type="ARBA" id="ARBA00023237"/>
    </source>
</evidence>
<organism evidence="12 13">
    <name type="scientific">Comamonas testosteroni</name>
    <name type="common">Pseudomonas testosteroni</name>
    <dbReference type="NCBI Taxonomy" id="285"/>
    <lineage>
        <taxon>Bacteria</taxon>
        <taxon>Pseudomonadati</taxon>
        <taxon>Pseudomonadota</taxon>
        <taxon>Betaproteobacteria</taxon>
        <taxon>Burkholderiales</taxon>
        <taxon>Comamonadaceae</taxon>
        <taxon>Comamonas</taxon>
    </lineage>
</organism>
<dbReference type="GO" id="GO:0009279">
    <property type="term" value="C:cell outer membrane"/>
    <property type="evidence" value="ECO:0007669"/>
    <property type="project" value="UniProtKB-SubCell"/>
</dbReference>
<dbReference type="Pfam" id="PF13609">
    <property type="entry name" value="Porin_4"/>
    <property type="match status" value="1"/>
</dbReference>
<feature type="domain" description="Porin" evidence="11">
    <location>
        <begin position="3"/>
        <end position="298"/>
    </location>
</feature>
<dbReference type="InterPro" id="IPR033900">
    <property type="entry name" value="Gram_neg_porin_domain"/>
</dbReference>
<evidence type="ECO:0000313" key="12">
    <source>
        <dbReference type="EMBL" id="RGE42668.1"/>
    </source>
</evidence>